<dbReference type="InterPro" id="IPR009091">
    <property type="entry name" value="RCC1/BLIP-II"/>
</dbReference>
<evidence type="ECO:0000313" key="1">
    <source>
        <dbReference type="EMBL" id="RIE01607.1"/>
    </source>
</evidence>
<organism evidence="1 2">
    <name type="scientific">Cohnella faecalis</name>
    <dbReference type="NCBI Taxonomy" id="2315694"/>
    <lineage>
        <taxon>Bacteria</taxon>
        <taxon>Bacillati</taxon>
        <taxon>Bacillota</taxon>
        <taxon>Bacilli</taxon>
        <taxon>Bacillales</taxon>
        <taxon>Paenibacillaceae</taxon>
        <taxon>Cohnella</taxon>
    </lineage>
</organism>
<dbReference type="InterPro" id="IPR000408">
    <property type="entry name" value="Reg_chr_condens"/>
</dbReference>
<proteinExistence type="predicted"/>
<dbReference type="AlphaFoldDB" id="A0A398CNZ9"/>
<dbReference type="Proteomes" id="UP000266340">
    <property type="component" value="Unassembled WGS sequence"/>
</dbReference>
<sequence length="73" mass="7845">MHRRRKCFFISAEVGWHRGRLGYNLNGETNVPVGLTGVAAIAAGDHHSLALKSDGTVVAWGAVPMVETMCPRA</sequence>
<evidence type="ECO:0008006" key="3">
    <source>
        <dbReference type="Google" id="ProtNLM"/>
    </source>
</evidence>
<dbReference type="PROSITE" id="PS00626">
    <property type="entry name" value="RCC1_2"/>
    <property type="match status" value="1"/>
</dbReference>
<evidence type="ECO:0000313" key="2">
    <source>
        <dbReference type="Proteomes" id="UP000266340"/>
    </source>
</evidence>
<comment type="caution">
    <text evidence="1">The sequence shown here is derived from an EMBL/GenBank/DDBJ whole genome shotgun (WGS) entry which is preliminary data.</text>
</comment>
<dbReference type="SUPFAM" id="SSF50985">
    <property type="entry name" value="RCC1/BLIP-II"/>
    <property type="match status" value="1"/>
</dbReference>
<protein>
    <recommendedName>
        <fullName evidence="3">RCC1 repeat-containing protein</fullName>
    </recommendedName>
</protein>
<dbReference type="Pfam" id="PF13540">
    <property type="entry name" value="RCC1_2"/>
    <property type="match status" value="1"/>
</dbReference>
<keyword evidence="2" id="KW-1185">Reference proteome</keyword>
<accession>A0A398CNZ9</accession>
<dbReference type="Gene3D" id="2.130.10.30">
    <property type="entry name" value="Regulator of chromosome condensation 1/beta-lactamase-inhibitor protein II"/>
    <property type="match status" value="1"/>
</dbReference>
<gene>
    <name evidence="1" type="ORF">D3H35_25015</name>
</gene>
<dbReference type="EMBL" id="QXJM01000040">
    <property type="protein sequence ID" value="RIE01607.1"/>
    <property type="molecule type" value="Genomic_DNA"/>
</dbReference>
<name>A0A398CNZ9_9BACL</name>
<reference evidence="1 2" key="1">
    <citation type="submission" date="2018-09" db="EMBL/GenBank/DDBJ databases">
        <title>Cohnella cavernae sp. nov., isolated from a karst cave.</title>
        <authorList>
            <person name="Zhu H."/>
        </authorList>
    </citation>
    <scope>NUCLEOTIDE SEQUENCE [LARGE SCALE GENOMIC DNA]</scope>
    <source>
        <strain evidence="1 2">K2E09-144</strain>
    </source>
</reference>